<reference evidence="3 4" key="1">
    <citation type="submission" date="2018-11" db="EMBL/GenBank/DDBJ databases">
        <title>Phylogenetic determinants of toxin gene distribution in genomes of Brevibacillus laterosporus.</title>
        <authorList>
            <person name="Glare T.R."/>
            <person name="Durrant A."/>
            <person name="Berry C."/>
            <person name="Palma L."/>
            <person name="Ormskirk M."/>
            <person name="Cox M.O."/>
        </authorList>
    </citation>
    <scope>NUCLEOTIDE SEQUENCE [LARGE SCALE GENOMIC DNA]</scope>
    <source>
        <strain evidence="3 4">1821L</strain>
    </source>
</reference>
<protein>
    <submittedName>
        <fullName evidence="3">SRPBCC domain-containing protein</fullName>
    </submittedName>
</protein>
<name>A0A502IQK9_BRELA</name>
<comment type="similarity">
    <text evidence="1">Belongs to the AHA1 family.</text>
</comment>
<dbReference type="SUPFAM" id="SSF55961">
    <property type="entry name" value="Bet v1-like"/>
    <property type="match status" value="1"/>
</dbReference>
<dbReference type="EMBL" id="CP033464">
    <property type="protein sequence ID" value="QDX94136.1"/>
    <property type="molecule type" value="Genomic_DNA"/>
</dbReference>
<dbReference type="Proteomes" id="UP000319432">
    <property type="component" value="Chromosome"/>
</dbReference>
<evidence type="ECO:0000259" key="2">
    <source>
        <dbReference type="Pfam" id="PF08327"/>
    </source>
</evidence>
<gene>
    <name evidence="3" type="ORF">EEL30_18710</name>
</gene>
<sequence length="143" mass="16185">METNNPNTLPDIRQKVVCNAPIEKVWDAVATSDGIAAWFMPNDFQPIEGYEFQLNAGPFGMSPCKVVELDPPHRLSFTWGKDWTLTFELTELEKGKQTECTLIHSGWDPDKITEFGETHTLVRDRMANGWVGLQKALITYVEA</sequence>
<feature type="domain" description="Activator of Hsp90 ATPase homologue 1/2-like C-terminal" evidence="2">
    <location>
        <begin position="19"/>
        <end position="130"/>
    </location>
</feature>
<organism evidence="3 4">
    <name type="scientific">Brevibacillus laterosporus</name>
    <name type="common">Bacillus laterosporus</name>
    <dbReference type="NCBI Taxonomy" id="1465"/>
    <lineage>
        <taxon>Bacteria</taxon>
        <taxon>Bacillati</taxon>
        <taxon>Bacillota</taxon>
        <taxon>Bacilli</taxon>
        <taxon>Bacillales</taxon>
        <taxon>Paenibacillaceae</taxon>
        <taxon>Brevibacillus</taxon>
    </lineage>
</organism>
<proteinExistence type="inferred from homology"/>
<evidence type="ECO:0000313" key="4">
    <source>
        <dbReference type="Proteomes" id="UP000319432"/>
    </source>
</evidence>
<accession>A0A502IQK9</accession>
<dbReference type="CDD" id="cd07814">
    <property type="entry name" value="SRPBCC_CalC_Aha1-like"/>
    <property type="match status" value="1"/>
</dbReference>
<dbReference type="InterPro" id="IPR023393">
    <property type="entry name" value="START-like_dom_sf"/>
</dbReference>
<evidence type="ECO:0000256" key="1">
    <source>
        <dbReference type="ARBA" id="ARBA00006817"/>
    </source>
</evidence>
<dbReference type="InterPro" id="IPR013538">
    <property type="entry name" value="ASHA1/2-like_C"/>
</dbReference>
<dbReference type="Gene3D" id="3.30.530.20">
    <property type="match status" value="1"/>
</dbReference>
<dbReference type="Pfam" id="PF08327">
    <property type="entry name" value="AHSA1"/>
    <property type="match status" value="1"/>
</dbReference>
<dbReference type="AlphaFoldDB" id="A0A502IQK9"/>
<evidence type="ECO:0000313" key="3">
    <source>
        <dbReference type="EMBL" id="QDX94136.1"/>
    </source>
</evidence>
<keyword evidence="4" id="KW-1185">Reference proteome</keyword>
<dbReference type="OrthoDB" id="2355173at2"/>